<sequence>MKTCKAAVFSGNGRDLEIKSFPIPKLRPGELLVQIEACTICGSDLHTIEGKREEKTPTILGHETIGTVIDSGGSVYDFNHHELNLGDRIAWSVCISCLTCDRCQNGMPQKCRHLKKFGHEQISENVPLLGGFSERALLPAGAVSFKIPPEIESSTICPANCATATVLASMEAAGQVREKNVLILGAGMLGLTAGAYCSSRGAGEILFVDRNEKRIELAKLFGASRAVRSLNGHLGAGSKNDFDLVFDFSGSAGLIQEAAALMGVGGRLILAGTVMPGPEVELNPEYLVRKLNSIHGVHNYRPEHLSQAILFLSEQKDCYPFDRLVEKSFALDNINEGLEYAISRQPVRVMIKP</sequence>
<dbReference type="CDD" id="cd08231">
    <property type="entry name" value="MDR_TM0436_like"/>
    <property type="match status" value="1"/>
</dbReference>
<evidence type="ECO:0000256" key="1">
    <source>
        <dbReference type="ARBA" id="ARBA00022723"/>
    </source>
</evidence>
<evidence type="ECO:0000256" key="3">
    <source>
        <dbReference type="ARBA" id="ARBA00023002"/>
    </source>
</evidence>
<feature type="domain" description="Alcohol dehydrogenase-like N-terminal" evidence="5">
    <location>
        <begin position="28"/>
        <end position="143"/>
    </location>
</feature>
<keyword evidence="2" id="KW-0862">Zinc</keyword>
<dbReference type="Gene3D" id="3.90.180.10">
    <property type="entry name" value="Medium-chain alcohol dehydrogenases, catalytic domain"/>
    <property type="match status" value="1"/>
</dbReference>
<dbReference type="InterPro" id="IPR017743">
    <property type="entry name" value="ADH_phosphonate_catab-assoc"/>
</dbReference>
<evidence type="ECO:0008006" key="7">
    <source>
        <dbReference type="Google" id="ProtNLM"/>
    </source>
</evidence>
<evidence type="ECO:0000313" key="6">
    <source>
        <dbReference type="EMBL" id="SVB86283.1"/>
    </source>
</evidence>
<name>A0A382HHY5_9ZZZZ</name>
<proteinExistence type="predicted"/>
<dbReference type="NCBIfam" id="TIGR03366">
    <property type="entry name" value="HpnZ_proposed"/>
    <property type="match status" value="1"/>
</dbReference>
<reference evidence="6" key="1">
    <citation type="submission" date="2018-05" db="EMBL/GenBank/DDBJ databases">
        <authorList>
            <person name="Lanie J.A."/>
            <person name="Ng W.-L."/>
            <person name="Kazmierczak K.M."/>
            <person name="Andrzejewski T.M."/>
            <person name="Davidsen T.M."/>
            <person name="Wayne K.J."/>
            <person name="Tettelin H."/>
            <person name="Glass J.I."/>
            <person name="Rusch D."/>
            <person name="Podicherti R."/>
            <person name="Tsui H.-C.T."/>
            <person name="Winkler M.E."/>
        </authorList>
    </citation>
    <scope>NUCLEOTIDE SEQUENCE</scope>
</reference>
<dbReference type="SUPFAM" id="SSF51735">
    <property type="entry name" value="NAD(P)-binding Rossmann-fold domains"/>
    <property type="match status" value="1"/>
</dbReference>
<dbReference type="PANTHER" id="PTHR43401">
    <property type="entry name" value="L-THREONINE 3-DEHYDROGENASE"/>
    <property type="match status" value="1"/>
</dbReference>
<dbReference type="SUPFAM" id="SSF50129">
    <property type="entry name" value="GroES-like"/>
    <property type="match status" value="1"/>
</dbReference>
<dbReference type="GO" id="GO:0008270">
    <property type="term" value="F:zinc ion binding"/>
    <property type="evidence" value="ECO:0007669"/>
    <property type="project" value="InterPro"/>
</dbReference>
<accession>A0A382HHY5</accession>
<protein>
    <recommendedName>
        <fullName evidence="7">Enoyl reductase (ER) domain-containing protein</fullName>
    </recommendedName>
</protein>
<dbReference type="InterPro" id="IPR011032">
    <property type="entry name" value="GroES-like_sf"/>
</dbReference>
<evidence type="ECO:0000259" key="5">
    <source>
        <dbReference type="Pfam" id="PF08240"/>
    </source>
</evidence>
<dbReference type="InterPro" id="IPR013154">
    <property type="entry name" value="ADH-like_N"/>
</dbReference>
<dbReference type="InterPro" id="IPR050129">
    <property type="entry name" value="Zn_alcohol_dh"/>
</dbReference>
<dbReference type="PROSITE" id="PS00059">
    <property type="entry name" value="ADH_ZINC"/>
    <property type="match status" value="1"/>
</dbReference>
<dbReference type="InterPro" id="IPR002328">
    <property type="entry name" value="ADH_Zn_CS"/>
</dbReference>
<keyword evidence="1" id="KW-0479">Metal-binding</keyword>
<evidence type="ECO:0000256" key="2">
    <source>
        <dbReference type="ARBA" id="ARBA00022833"/>
    </source>
</evidence>
<dbReference type="PANTHER" id="PTHR43401:SF2">
    <property type="entry name" value="L-THREONINE 3-DEHYDROGENASE"/>
    <property type="match status" value="1"/>
</dbReference>
<dbReference type="Pfam" id="PF00107">
    <property type="entry name" value="ADH_zinc_N"/>
    <property type="match status" value="1"/>
</dbReference>
<evidence type="ECO:0000259" key="4">
    <source>
        <dbReference type="Pfam" id="PF00107"/>
    </source>
</evidence>
<dbReference type="EMBL" id="UINC01061086">
    <property type="protein sequence ID" value="SVB86283.1"/>
    <property type="molecule type" value="Genomic_DNA"/>
</dbReference>
<keyword evidence="3" id="KW-0560">Oxidoreductase</keyword>
<feature type="domain" description="Alcohol dehydrogenase-like C-terminal" evidence="4">
    <location>
        <begin position="189"/>
        <end position="313"/>
    </location>
</feature>
<dbReference type="InterPro" id="IPR036291">
    <property type="entry name" value="NAD(P)-bd_dom_sf"/>
</dbReference>
<dbReference type="AlphaFoldDB" id="A0A382HHY5"/>
<organism evidence="6">
    <name type="scientific">marine metagenome</name>
    <dbReference type="NCBI Taxonomy" id="408172"/>
    <lineage>
        <taxon>unclassified sequences</taxon>
        <taxon>metagenomes</taxon>
        <taxon>ecological metagenomes</taxon>
    </lineage>
</organism>
<dbReference type="Pfam" id="PF08240">
    <property type="entry name" value="ADH_N"/>
    <property type="match status" value="1"/>
</dbReference>
<dbReference type="GO" id="GO:0016491">
    <property type="term" value="F:oxidoreductase activity"/>
    <property type="evidence" value="ECO:0007669"/>
    <property type="project" value="UniProtKB-KW"/>
</dbReference>
<dbReference type="Gene3D" id="3.40.50.720">
    <property type="entry name" value="NAD(P)-binding Rossmann-like Domain"/>
    <property type="match status" value="1"/>
</dbReference>
<gene>
    <name evidence="6" type="ORF">METZ01_LOCUS239137</name>
</gene>
<dbReference type="InterPro" id="IPR013149">
    <property type="entry name" value="ADH-like_C"/>
</dbReference>